<dbReference type="InterPro" id="IPR003661">
    <property type="entry name" value="HisK_dim/P_dom"/>
</dbReference>
<dbReference type="NCBIfam" id="TIGR00229">
    <property type="entry name" value="sensory_box"/>
    <property type="match status" value="2"/>
</dbReference>
<dbReference type="PRINTS" id="PR00344">
    <property type="entry name" value="BCTRLSENSOR"/>
</dbReference>
<sequence length="528" mass="56814">MAVPWQFAIIPLLTTAAAFGWLFGRRARTACGRAQMSSELSLLIDGATNYAIYMLDTGGHVTIWNRGAERIKGWAEAEVLGRHTAIFYTPEDADSGKPARDLAFATAHGRLEEESWRLRKDGSRFLASVTITALSDARGRHVGFGKVVHDVTGQRASEAAIEAREMQLRSILATVPDAMVVIDDRGIISSFSAAAERLFGYAEADVLGRNISLLMPQPDRDAHDDYLARYLDTGERRIIGTTRRVFGLRQDGSIFPLELAVGEAIGGGQRVFTGFIRDLSAKEESEARLAALQAELSHVSRLSAMGTMASTLAHELNQPIAAVANYVEASIDLLDGEMADRTAILRDALKDAAGEAFRAGSIVRRLRAFVARGEVEKTVEPLEPLIEDASALGLAGAAERGIVARHRIDPDAGPVLADRVQIQQVLVNLLRNAVEAMSGGGMLEIRATGEGAQAHLIVADDGPGLSAEVRDRLFEAFSSTKRDGMGLGLSICRTIVEAHGGRIWAVSPPSGGTEFHFTLPRPDTEDAA</sequence>
<feature type="domain" description="PAS" evidence="11">
    <location>
        <begin position="36"/>
        <end position="92"/>
    </location>
</feature>
<evidence type="ECO:0000256" key="7">
    <source>
        <dbReference type="ARBA" id="ARBA00022840"/>
    </source>
</evidence>
<evidence type="ECO:0000256" key="1">
    <source>
        <dbReference type="ARBA" id="ARBA00000085"/>
    </source>
</evidence>
<dbReference type="SUPFAM" id="SSF55874">
    <property type="entry name" value="ATPase domain of HSP90 chaperone/DNA topoisomerase II/histidine kinase"/>
    <property type="match status" value="1"/>
</dbReference>
<name>A0ABT6N5N6_9SPHN</name>
<dbReference type="SMART" id="SM00388">
    <property type="entry name" value="HisKA"/>
    <property type="match status" value="1"/>
</dbReference>
<keyword evidence="9" id="KW-1133">Transmembrane helix</keyword>
<organism evidence="13 14">
    <name type="scientific">Sphingomonas oryzagri</name>
    <dbReference type="NCBI Taxonomy" id="3042314"/>
    <lineage>
        <taxon>Bacteria</taxon>
        <taxon>Pseudomonadati</taxon>
        <taxon>Pseudomonadota</taxon>
        <taxon>Alphaproteobacteria</taxon>
        <taxon>Sphingomonadales</taxon>
        <taxon>Sphingomonadaceae</taxon>
        <taxon>Sphingomonas</taxon>
    </lineage>
</organism>
<dbReference type="InterPro" id="IPR003594">
    <property type="entry name" value="HATPase_dom"/>
</dbReference>
<dbReference type="SMART" id="SM00091">
    <property type="entry name" value="PAS"/>
    <property type="match status" value="2"/>
</dbReference>
<dbReference type="InterPro" id="IPR036097">
    <property type="entry name" value="HisK_dim/P_sf"/>
</dbReference>
<keyword evidence="3" id="KW-0597">Phosphoprotein</keyword>
<comment type="caution">
    <text evidence="13">The sequence shown here is derived from an EMBL/GenBank/DDBJ whole genome shotgun (WGS) entry which is preliminary data.</text>
</comment>
<dbReference type="Gene3D" id="3.30.450.20">
    <property type="entry name" value="PAS domain"/>
    <property type="match status" value="2"/>
</dbReference>
<evidence type="ECO:0000256" key="4">
    <source>
        <dbReference type="ARBA" id="ARBA00022679"/>
    </source>
</evidence>
<dbReference type="Gene3D" id="3.30.565.10">
    <property type="entry name" value="Histidine kinase-like ATPase, C-terminal domain"/>
    <property type="match status" value="1"/>
</dbReference>
<feature type="domain" description="PAS" evidence="11">
    <location>
        <begin position="164"/>
        <end position="234"/>
    </location>
</feature>
<feature type="transmembrane region" description="Helical" evidence="9">
    <location>
        <begin position="6"/>
        <end position="24"/>
    </location>
</feature>
<keyword evidence="9" id="KW-0472">Membrane</keyword>
<keyword evidence="7" id="KW-0067">ATP-binding</keyword>
<dbReference type="Pfam" id="PF02518">
    <property type="entry name" value="HATPase_c"/>
    <property type="match status" value="1"/>
</dbReference>
<reference evidence="13" key="1">
    <citation type="submission" date="2023-04" db="EMBL/GenBank/DDBJ databases">
        <title>Sphingomonas sp. MAHUQ-71 isolated from rice field.</title>
        <authorList>
            <person name="Huq M.A."/>
        </authorList>
    </citation>
    <scope>NUCLEOTIDE SEQUENCE</scope>
    <source>
        <strain evidence="13">MAHUQ-71</strain>
    </source>
</reference>
<dbReference type="Gene3D" id="1.10.287.130">
    <property type="match status" value="1"/>
</dbReference>
<evidence type="ECO:0000256" key="9">
    <source>
        <dbReference type="SAM" id="Phobius"/>
    </source>
</evidence>
<dbReference type="Pfam" id="PF00989">
    <property type="entry name" value="PAS"/>
    <property type="match status" value="2"/>
</dbReference>
<dbReference type="InterPro" id="IPR005467">
    <property type="entry name" value="His_kinase_dom"/>
</dbReference>
<evidence type="ECO:0000256" key="3">
    <source>
        <dbReference type="ARBA" id="ARBA00022553"/>
    </source>
</evidence>
<evidence type="ECO:0000256" key="5">
    <source>
        <dbReference type="ARBA" id="ARBA00022741"/>
    </source>
</evidence>
<accession>A0ABT6N5N6</accession>
<keyword evidence="9" id="KW-0812">Transmembrane</keyword>
<dbReference type="EC" id="2.7.13.3" evidence="2"/>
<keyword evidence="8" id="KW-0902">Two-component regulatory system</keyword>
<evidence type="ECO:0000259" key="12">
    <source>
        <dbReference type="PROSITE" id="PS50113"/>
    </source>
</evidence>
<keyword evidence="6" id="KW-0418">Kinase</keyword>
<dbReference type="SMART" id="SM00387">
    <property type="entry name" value="HATPase_c"/>
    <property type="match status" value="1"/>
</dbReference>
<feature type="domain" description="PAC" evidence="12">
    <location>
        <begin position="111"/>
        <end position="163"/>
    </location>
</feature>
<dbReference type="InterPro" id="IPR000014">
    <property type="entry name" value="PAS"/>
</dbReference>
<dbReference type="EMBL" id="JARYGZ010000003">
    <property type="protein sequence ID" value="MDH7640424.1"/>
    <property type="molecule type" value="Genomic_DNA"/>
</dbReference>
<dbReference type="CDD" id="cd00130">
    <property type="entry name" value="PAS"/>
    <property type="match status" value="2"/>
</dbReference>
<evidence type="ECO:0000259" key="10">
    <source>
        <dbReference type="PROSITE" id="PS50109"/>
    </source>
</evidence>
<dbReference type="SUPFAM" id="SSF47384">
    <property type="entry name" value="Homodimeric domain of signal transducing histidine kinase"/>
    <property type="match status" value="1"/>
</dbReference>
<gene>
    <name evidence="13" type="ORF">QGN17_16945</name>
</gene>
<comment type="catalytic activity">
    <reaction evidence="1">
        <text>ATP + protein L-histidine = ADP + protein N-phospho-L-histidine.</text>
        <dbReference type="EC" id="2.7.13.3"/>
    </reaction>
</comment>
<dbReference type="CDD" id="cd00082">
    <property type="entry name" value="HisKA"/>
    <property type="match status" value="1"/>
</dbReference>
<dbReference type="RefSeq" id="WP_281045789.1">
    <property type="nucleotide sequence ID" value="NZ_JARYGZ010000003.1"/>
</dbReference>
<evidence type="ECO:0000256" key="2">
    <source>
        <dbReference type="ARBA" id="ARBA00012438"/>
    </source>
</evidence>
<dbReference type="PROSITE" id="PS50113">
    <property type="entry name" value="PAC"/>
    <property type="match status" value="1"/>
</dbReference>
<evidence type="ECO:0000259" key="11">
    <source>
        <dbReference type="PROSITE" id="PS50112"/>
    </source>
</evidence>
<dbReference type="InterPro" id="IPR000700">
    <property type="entry name" value="PAS-assoc_C"/>
</dbReference>
<dbReference type="PANTHER" id="PTHR43065:SF10">
    <property type="entry name" value="PEROXIDE STRESS-ACTIVATED HISTIDINE KINASE MAK3"/>
    <property type="match status" value="1"/>
</dbReference>
<dbReference type="InterPro" id="IPR004358">
    <property type="entry name" value="Sig_transdc_His_kin-like_C"/>
</dbReference>
<dbReference type="SUPFAM" id="SSF55785">
    <property type="entry name" value="PYP-like sensor domain (PAS domain)"/>
    <property type="match status" value="2"/>
</dbReference>
<dbReference type="PANTHER" id="PTHR43065">
    <property type="entry name" value="SENSOR HISTIDINE KINASE"/>
    <property type="match status" value="1"/>
</dbReference>
<dbReference type="InterPro" id="IPR035965">
    <property type="entry name" value="PAS-like_dom_sf"/>
</dbReference>
<dbReference type="InterPro" id="IPR013767">
    <property type="entry name" value="PAS_fold"/>
</dbReference>
<evidence type="ECO:0000256" key="6">
    <source>
        <dbReference type="ARBA" id="ARBA00022777"/>
    </source>
</evidence>
<feature type="domain" description="Histidine kinase" evidence="10">
    <location>
        <begin position="311"/>
        <end position="523"/>
    </location>
</feature>
<dbReference type="PROSITE" id="PS50112">
    <property type="entry name" value="PAS"/>
    <property type="match status" value="2"/>
</dbReference>
<evidence type="ECO:0000256" key="8">
    <source>
        <dbReference type="ARBA" id="ARBA00023012"/>
    </source>
</evidence>
<proteinExistence type="predicted"/>
<keyword evidence="4" id="KW-0808">Transferase</keyword>
<evidence type="ECO:0000313" key="13">
    <source>
        <dbReference type="EMBL" id="MDH7640424.1"/>
    </source>
</evidence>
<evidence type="ECO:0000313" key="14">
    <source>
        <dbReference type="Proteomes" id="UP001160625"/>
    </source>
</evidence>
<dbReference type="Gene3D" id="6.10.250.2580">
    <property type="match status" value="1"/>
</dbReference>
<dbReference type="Proteomes" id="UP001160625">
    <property type="component" value="Unassembled WGS sequence"/>
</dbReference>
<protein>
    <recommendedName>
        <fullName evidence="2">histidine kinase</fullName>
        <ecNumber evidence="2">2.7.13.3</ecNumber>
    </recommendedName>
</protein>
<keyword evidence="5" id="KW-0547">Nucleotide-binding</keyword>
<dbReference type="InterPro" id="IPR036890">
    <property type="entry name" value="HATPase_C_sf"/>
</dbReference>
<dbReference type="PROSITE" id="PS50109">
    <property type="entry name" value="HIS_KIN"/>
    <property type="match status" value="1"/>
</dbReference>
<keyword evidence="14" id="KW-1185">Reference proteome</keyword>